<dbReference type="AlphaFoldDB" id="A0A6J4JH32"/>
<gene>
    <name evidence="2" type="ORF">AVDCRST_MAG08-3707</name>
</gene>
<dbReference type="EC" id="1.8.4.12" evidence="2"/>
<dbReference type="GO" id="GO:0033743">
    <property type="term" value="F:peptide-methionine (R)-S-oxide reductase activity"/>
    <property type="evidence" value="ECO:0007669"/>
    <property type="project" value="UniProtKB-EC"/>
</dbReference>
<proteinExistence type="predicted"/>
<reference evidence="2" key="1">
    <citation type="submission" date="2020-02" db="EMBL/GenBank/DDBJ databases">
        <authorList>
            <person name="Meier V. D."/>
        </authorList>
    </citation>
    <scope>NUCLEOTIDE SEQUENCE</scope>
    <source>
        <strain evidence="2">AVDCRST_MAG08</strain>
    </source>
</reference>
<feature type="non-terminal residue" evidence="2">
    <location>
        <position position="144"/>
    </location>
</feature>
<protein>
    <submittedName>
        <fullName evidence="2">Peptide-methionine (R)-S-oxide reductase MsrB</fullName>
        <ecNumber evidence="2">1.8.4.12</ecNumber>
    </submittedName>
</protein>
<organism evidence="2">
    <name type="scientific">uncultured Acetobacteraceae bacterium</name>
    <dbReference type="NCBI Taxonomy" id="169975"/>
    <lineage>
        <taxon>Bacteria</taxon>
        <taxon>Pseudomonadati</taxon>
        <taxon>Pseudomonadota</taxon>
        <taxon>Alphaproteobacteria</taxon>
        <taxon>Acetobacterales</taxon>
        <taxon>Acetobacteraceae</taxon>
        <taxon>environmental samples</taxon>
    </lineage>
</organism>
<feature type="region of interest" description="Disordered" evidence="1">
    <location>
        <begin position="38"/>
        <end position="144"/>
    </location>
</feature>
<keyword evidence="2" id="KW-0560">Oxidoreductase</keyword>
<evidence type="ECO:0000256" key="1">
    <source>
        <dbReference type="SAM" id="MobiDB-lite"/>
    </source>
</evidence>
<feature type="compositionally biased region" description="Basic and acidic residues" evidence="1">
    <location>
        <begin position="120"/>
        <end position="132"/>
    </location>
</feature>
<feature type="non-terminal residue" evidence="2">
    <location>
        <position position="1"/>
    </location>
</feature>
<dbReference type="EMBL" id="CADCTG010000278">
    <property type="protein sequence ID" value="CAA9279714.1"/>
    <property type="molecule type" value="Genomic_DNA"/>
</dbReference>
<feature type="compositionally biased region" description="Basic and acidic residues" evidence="1">
    <location>
        <begin position="91"/>
        <end position="103"/>
    </location>
</feature>
<name>A0A6J4JH32_9PROT</name>
<feature type="compositionally biased region" description="Basic residues" evidence="1">
    <location>
        <begin position="52"/>
        <end position="71"/>
    </location>
</feature>
<evidence type="ECO:0000313" key="2">
    <source>
        <dbReference type="EMBL" id="CAA9279714.1"/>
    </source>
</evidence>
<accession>A0A6J4JH32</accession>
<sequence>GFLQARNRRARRNLQGAEAGRRMARGLVARAVPRAARARHGAAGLQPAQRREARRHLPLRRLRRGAVRRRHEVRERHRLAELLGAHRGRGRHPDRPQPVHDAHGSPLRPLRRAPRPRLPGRAEAHRPALLHERRGHALRAQGGL</sequence>